<evidence type="ECO:0000256" key="2">
    <source>
        <dbReference type="ARBA" id="ARBA00022448"/>
    </source>
</evidence>
<dbReference type="InterPro" id="IPR050291">
    <property type="entry name" value="CDF_Transporter"/>
</dbReference>
<feature type="transmembrane region" description="Helical" evidence="7">
    <location>
        <begin position="155"/>
        <end position="172"/>
    </location>
</feature>
<reference evidence="10" key="1">
    <citation type="journal article" date="2015" name="Nature">
        <title>Complex archaea that bridge the gap between prokaryotes and eukaryotes.</title>
        <authorList>
            <person name="Spang A."/>
            <person name="Saw J.H."/>
            <person name="Jorgensen S.L."/>
            <person name="Zaremba-Niedzwiedzka K."/>
            <person name="Martijn J."/>
            <person name="Lind A.E."/>
            <person name="van Eijk R."/>
            <person name="Schleper C."/>
            <person name="Guy L."/>
            <person name="Ettema T.J."/>
        </authorList>
    </citation>
    <scope>NUCLEOTIDE SEQUENCE</scope>
</reference>
<keyword evidence="5 7" id="KW-1133">Transmembrane helix</keyword>
<dbReference type="InterPro" id="IPR002524">
    <property type="entry name" value="Cation_efflux"/>
</dbReference>
<keyword evidence="2" id="KW-0813">Transport</keyword>
<dbReference type="SUPFAM" id="SSF160240">
    <property type="entry name" value="Cation efflux protein cytoplasmic domain-like"/>
    <property type="match status" value="1"/>
</dbReference>
<dbReference type="PANTHER" id="PTHR43840">
    <property type="entry name" value="MITOCHONDRIAL METAL TRANSPORTER 1-RELATED"/>
    <property type="match status" value="1"/>
</dbReference>
<dbReference type="PANTHER" id="PTHR43840:SF41">
    <property type="entry name" value="CATION-EFFLUX PUMP FIEF"/>
    <property type="match status" value="1"/>
</dbReference>
<dbReference type="GO" id="GO:0015341">
    <property type="term" value="F:zinc efflux antiporter activity"/>
    <property type="evidence" value="ECO:0007669"/>
    <property type="project" value="TreeGrafter"/>
</dbReference>
<dbReference type="FunFam" id="3.30.70.1350:FF:000002">
    <property type="entry name" value="Ferrous-iron efflux pump FieF"/>
    <property type="match status" value="1"/>
</dbReference>
<keyword evidence="3" id="KW-1003">Cell membrane</keyword>
<dbReference type="SUPFAM" id="SSF161111">
    <property type="entry name" value="Cation efflux protein transmembrane domain-like"/>
    <property type="match status" value="1"/>
</dbReference>
<evidence type="ECO:0000256" key="7">
    <source>
        <dbReference type="SAM" id="Phobius"/>
    </source>
</evidence>
<comment type="subcellular location">
    <subcellularLocation>
        <location evidence="1">Cell membrane</location>
        <topology evidence="1">Multi-pass membrane protein</topology>
    </subcellularLocation>
</comment>
<dbReference type="AlphaFoldDB" id="A0A0F9MAH6"/>
<evidence type="ECO:0000256" key="3">
    <source>
        <dbReference type="ARBA" id="ARBA00022475"/>
    </source>
</evidence>
<dbReference type="InterPro" id="IPR036837">
    <property type="entry name" value="Cation_efflux_CTD_sf"/>
</dbReference>
<feature type="transmembrane region" description="Helical" evidence="7">
    <location>
        <begin position="12"/>
        <end position="35"/>
    </location>
</feature>
<dbReference type="GO" id="GO:0006882">
    <property type="term" value="P:intracellular zinc ion homeostasis"/>
    <property type="evidence" value="ECO:0007669"/>
    <property type="project" value="TreeGrafter"/>
</dbReference>
<dbReference type="Pfam" id="PF16916">
    <property type="entry name" value="ZT_dimer"/>
    <property type="match status" value="1"/>
</dbReference>
<dbReference type="Gene3D" id="3.30.70.1350">
    <property type="entry name" value="Cation efflux protein, cytoplasmic domain"/>
    <property type="match status" value="1"/>
</dbReference>
<dbReference type="GO" id="GO:0005886">
    <property type="term" value="C:plasma membrane"/>
    <property type="evidence" value="ECO:0007669"/>
    <property type="project" value="UniProtKB-SubCell"/>
</dbReference>
<evidence type="ECO:0000313" key="10">
    <source>
        <dbReference type="EMBL" id="KKM73715.1"/>
    </source>
</evidence>
<dbReference type="GO" id="GO:0015086">
    <property type="term" value="F:cadmium ion transmembrane transporter activity"/>
    <property type="evidence" value="ECO:0007669"/>
    <property type="project" value="TreeGrafter"/>
</dbReference>
<organism evidence="10">
    <name type="scientific">marine sediment metagenome</name>
    <dbReference type="NCBI Taxonomy" id="412755"/>
    <lineage>
        <taxon>unclassified sequences</taxon>
        <taxon>metagenomes</taxon>
        <taxon>ecological metagenomes</taxon>
    </lineage>
</organism>
<evidence type="ECO:0000256" key="1">
    <source>
        <dbReference type="ARBA" id="ARBA00004651"/>
    </source>
</evidence>
<feature type="transmembrane region" description="Helical" evidence="7">
    <location>
        <begin position="178"/>
        <end position="196"/>
    </location>
</feature>
<dbReference type="Gene3D" id="1.20.1510.10">
    <property type="entry name" value="Cation efflux protein transmembrane domain"/>
    <property type="match status" value="1"/>
</dbReference>
<dbReference type="InterPro" id="IPR027470">
    <property type="entry name" value="Cation_efflux_CTD"/>
</dbReference>
<keyword evidence="4 7" id="KW-0812">Transmembrane</keyword>
<evidence type="ECO:0000259" key="9">
    <source>
        <dbReference type="Pfam" id="PF16916"/>
    </source>
</evidence>
<dbReference type="NCBIfam" id="TIGR01297">
    <property type="entry name" value="CDF"/>
    <property type="match status" value="1"/>
</dbReference>
<dbReference type="InterPro" id="IPR027469">
    <property type="entry name" value="Cation_efflux_TMD_sf"/>
</dbReference>
<keyword evidence="6 7" id="KW-0472">Membrane</keyword>
<evidence type="ECO:0000256" key="5">
    <source>
        <dbReference type="ARBA" id="ARBA00022989"/>
    </source>
</evidence>
<evidence type="ECO:0000256" key="4">
    <source>
        <dbReference type="ARBA" id="ARBA00022692"/>
    </source>
</evidence>
<feature type="domain" description="Cation efflux protein cytoplasmic" evidence="9">
    <location>
        <begin position="211"/>
        <end position="288"/>
    </location>
</feature>
<protein>
    <submittedName>
        <fullName evidence="10">Uncharacterized protein</fullName>
    </submittedName>
</protein>
<name>A0A0F9MAH6_9ZZZZ</name>
<feature type="transmembrane region" description="Helical" evidence="7">
    <location>
        <begin position="115"/>
        <end position="135"/>
    </location>
</feature>
<comment type="caution">
    <text evidence="10">The sequence shown here is derived from an EMBL/GenBank/DDBJ whole genome shotgun (WGS) entry which is preliminary data.</text>
</comment>
<feature type="domain" description="Cation efflux protein transmembrane" evidence="8">
    <location>
        <begin position="16"/>
        <end position="207"/>
    </location>
</feature>
<feature type="transmembrane region" description="Helical" evidence="7">
    <location>
        <begin position="47"/>
        <end position="65"/>
    </location>
</feature>
<gene>
    <name evidence="10" type="ORF">LCGC14_1407640</name>
</gene>
<sequence length="303" mass="33386">MHQRSYEFWVKTASVVTMVMVSLMIAAKCWAWLASGSASMLGSLTDSLMDITASAMSFMVLFYALRPADDDHRFGHGKAEALAGLGQAAFIAGSGCLLAFHGIERLFNPVVLSHSMLGVWVSLFAIACTLVVVYVQTQVIKHTESIAVKADSVHYKGDIILNAAVLLAILLAQNDMLYADPIFAIGVAGYLLYNSWDIARQSADHLMDKELPEDEKASIISIANSHNDVFGVHDVRTRQGGKVKFIQMHLELEDQLPLIRAHYVADEVVAMIQQEFNCEMDILIHQDPMSLSNSRAQVNESQN</sequence>
<dbReference type="EMBL" id="LAZR01009257">
    <property type="protein sequence ID" value="KKM73715.1"/>
    <property type="molecule type" value="Genomic_DNA"/>
</dbReference>
<evidence type="ECO:0000259" key="8">
    <source>
        <dbReference type="Pfam" id="PF01545"/>
    </source>
</evidence>
<evidence type="ECO:0000256" key="6">
    <source>
        <dbReference type="ARBA" id="ARBA00023136"/>
    </source>
</evidence>
<feature type="transmembrane region" description="Helical" evidence="7">
    <location>
        <begin position="85"/>
        <end position="103"/>
    </location>
</feature>
<dbReference type="GO" id="GO:0015093">
    <property type="term" value="F:ferrous iron transmembrane transporter activity"/>
    <property type="evidence" value="ECO:0007669"/>
    <property type="project" value="TreeGrafter"/>
</dbReference>
<dbReference type="InterPro" id="IPR058533">
    <property type="entry name" value="Cation_efflux_TM"/>
</dbReference>
<accession>A0A0F9MAH6</accession>
<proteinExistence type="predicted"/>
<dbReference type="Pfam" id="PF01545">
    <property type="entry name" value="Cation_efflux"/>
    <property type="match status" value="1"/>
</dbReference>